<keyword evidence="1" id="KW-0812">Transmembrane</keyword>
<protein>
    <submittedName>
        <fullName evidence="2">Uncharacterized protein</fullName>
    </submittedName>
</protein>
<accession>A0A4R1NFU5</accession>
<proteinExistence type="predicted"/>
<dbReference type="RefSeq" id="WP_132924699.1">
    <property type="nucleotide sequence ID" value="NZ_SJOI01000001.1"/>
</dbReference>
<sequence>MSNSTNGPNKRKAVRGLANYVAWSVVLVLATCGLAGIFLASDLAAVQKVIQAAKEHWPLHIQMPDIPMGPSQLDLSS</sequence>
<dbReference type="Proteomes" id="UP000294555">
    <property type="component" value="Unassembled WGS sequence"/>
</dbReference>
<keyword evidence="3" id="KW-1185">Reference proteome</keyword>
<dbReference type="EMBL" id="SJOI01000001">
    <property type="protein sequence ID" value="TCL05809.1"/>
    <property type="molecule type" value="Genomic_DNA"/>
</dbReference>
<name>A0A4R1NFU5_9GAMM</name>
<gene>
    <name evidence="2" type="ORF">EZJ58_4029</name>
</gene>
<feature type="transmembrane region" description="Helical" evidence="1">
    <location>
        <begin position="20"/>
        <end position="40"/>
    </location>
</feature>
<keyword evidence="1" id="KW-0472">Membrane</keyword>
<evidence type="ECO:0000313" key="2">
    <source>
        <dbReference type="EMBL" id="TCL05809.1"/>
    </source>
</evidence>
<dbReference type="AlphaFoldDB" id="A0A4R1NFU5"/>
<keyword evidence="1" id="KW-1133">Transmembrane helix</keyword>
<evidence type="ECO:0000256" key="1">
    <source>
        <dbReference type="SAM" id="Phobius"/>
    </source>
</evidence>
<comment type="caution">
    <text evidence="2">The sequence shown here is derived from an EMBL/GenBank/DDBJ whole genome shotgun (WGS) entry which is preliminary data.</text>
</comment>
<reference evidence="2 3" key="1">
    <citation type="submission" date="2019-02" db="EMBL/GenBank/DDBJ databases">
        <title>Investigation of anaerobic lignin degradation for improved lignocellulosic biofuels.</title>
        <authorList>
            <person name="Deangelis K."/>
        </authorList>
    </citation>
    <scope>NUCLEOTIDE SEQUENCE [LARGE SCALE GENOMIC DNA]</scope>
    <source>
        <strain evidence="2 3">159R</strain>
    </source>
</reference>
<evidence type="ECO:0000313" key="3">
    <source>
        <dbReference type="Proteomes" id="UP000294555"/>
    </source>
</evidence>
<organism evidence="2 3">
    <name type="scientific">Sodalis ligni</name>
    <dbReference type="NCBI Taxonomy" id="2697027"/>
    <lineage>
        <taxon>Bacteria</taxon>
        <taxon>Pseudomonadati</taxon>
        <taxon>Pseudomonadota</taxon>
        <taxon>Gammaproteobacteria</taxon>
        <taxon>Enterobacterales</taxon>
        <taxon>Bruguierivoracaceae</taxon>
        <taxon>Sodalis</taxon>
    </lineage>
</organism>